<dbReference type="eggNOG" id="COG0438">
    <property type="taxonomic scope" value="Bacteria"/>
</dbReference>
<organism evidence="3 4">
    <name type="scientific">Thiocystis violascens (strain ATCC 17096 / DSM 198 / 6111)</name>
    <name type="common">Chromatium violascens</name>
    <dbReference type="NCBI Taxonomy" id="765911"/>
    <lineage>
        <taxon>Bacteria</taxon>
        <taxon>Pseudomonadati</taxon>
        <taxon>Pseudomonadota</taxon>
        <taxon>Gammaproteobacteria</taxon>
        <taxon>Chromatiales</taxon>
        <taxon>Chromatiaceae</taxon>
        <taxon>Thiocystis</taxon>
    </lineage>
</organism>
<gene>
    <name evidence="3" type="ordered locus">Thivi_4065</name>
</gene>
<dbReference type="PANTHER" id="PTHR45947">
    <property type="entry name" value="SULFOQUINOVOSYL TRANSFERASE SQD2"/>
    <property type="match status" value="1"/>
</dbReference>
<dbReference type="Gene3D" id="3.40.50.2000">
    <property type="entry name" value="Glycogen Phosphorylase B"/>
    <property type="match status" value="2"/>
</dbReference>
<dbReference type="RefSeq" id="WP_014780274.1">
    <property type="nucleotide sequence ID" value="NC_018012.1"/>
</dbReference>
<evidence type="ECO:0000259" key="1">
    <source>
        <dbReference type="Pfam" id="PF00534"/>
    </source>
</evidence>
<accession>I3YFX0</accession>
<dbReference type="STRING" id="765911.Thivi_4065"/>
<dbReference type="SUPFAM" id="SSF53756">
    <property type="entry name" value="UDP-Glycosyltransferase/glycogen phosphorylase"/>
    <property type="match status" value="1"/>
</dbReference>
<dbReference type="CDD" id="cd03801">
    <property type="entry name" value="GT4_PimA-like"/>
    <property type="match status" value="1"/>
</dbReference>
<dbReference type="Pfam" id="PF00534">
    <property type="entry name" value="Glycos_transf_1"/>
    <property type="match status" value="1"/>
</dbReference>
<keyword evidence="4" id="KW-1185">Reference proteome</keyword>
<proteinExistence type="predicted"/>
<evidence type="ECO:0000259" key="2">
    <source>
        <dbReference type="Pfam" id="PF13439"/>
    </source>
</evidence>
<dbReference type="PANTHER" id="PTHR45947:SF3">
    <property type="entry name" value="SULFOQUINOVOSYL TRANSFERASE SQD2"/>
    <property type="match status" value="1"/>
</dbReference>
<dbReference type="EMBL" id="CP003154">
    <property type="protein sequence ID" value="AFL75888.1"/>
    <property type="molecule type" value="Genomic_DNA"/>
</dbReference>
<sequence length="389" mass="42756">MSLKLLLITELFLPTKGGTAISFDDDFRRLGGKDIHIVTADVPGAAEFDRTHPNSIHRLRLQRVPWARPESLFMYTRLFLASLRIAMTTRVDAVFAGRALPEGLVAWAVGRLTGRPVLTYAHGEELTGWGRGNKFRAMCFALRHADWVLSNSDFTRDTLIDLIGVVPERIAVVYPTVDATRFRPGLPAEDLRASLGLGAATRLILSVGRLQRRKGFDNVIRALPTLLAEGLDTHYALIGIGEDLEHLRQLAGDLGVSERVHFLGHVSYEDLPRWYNACDLFAMPNREINGDTEGFGLVYLESAASGKPALAGLAGGTGSAVLDGETGLRVDGDRVDAIAEGLSRLLRDGALAREMGRKGCERVRANFIHERRVEQLQRLVHAGNSRFSS</sequence>
<dbReference type="Proteomes" id="UP000006062">
    <property type="component" value="Chromosome"/>
</dbReference>
<dbReference type="OrthoDB" id="4611853at2"/>
<dbReference type="InterPro" id="IPR050194">
    <property type="entry name" value="Glycosyltransferase_grp1"/>
</dbReference>
<name>I3YFX0_THIV6</name>
<evidence type="ECO:0000313" key="3">
    <source>
        <dbReference type="EMBL" id="AFL75888.1"/>
    </source>
</evidence>
<keyword evidence="3" id="KW-0808">Transferase</keyword>
<protein>
    <submittedName>
        <fullName evidence="3">Glycosyltransferase</fullName>
    </submittedName>
</protein>
<dbReference type="KEGG" id="tvi:Thivi_4065"/>
<dbReference type="Pfam" id="PF13439">
    <property type="entry name" value="Glyco_transf_4"/>
    <property type="match status" value="1"/>
</dbReference>
<dbReference type="HOGENOM" id="CLU_009583_2_5_6"/>
<dbReference type="InterPro" id="IPR028098">
    <property type="entry name" value="Glyco_trans_4-like_N"/>
</dbReference>
<dbReference type="AlphaFoldDB" id="I3YFX0"/>
<evidence type="ECO:0000313" key="4">
    <source>
        <dbReference type="Proteomes" id="UP000006062"/>
    </source>
</evidence>
<reference evidence="3 4" key="1">
    <citation type="submission" date="2012-06" db="EMBL/GenBank/DDBJ databases">
        <title>Complete sequence of Thiocystis violascens DSM 198.</title>
        <authorList>
            <consortium name="US DOE Joint Genome Institute"/>
            <person name="Lucas S."/>
            <person name="Han J."/>
            <person name="Lapidus A."/>
            <person name="Cheng J.-F."/>
            <person name="Goodwin L."/>
            <person name="Pitluck S."/>
            <person name="Peters L."/>
            <person name="Ovchinnikova G."/>
            <person name="Teshima H."/>
            <person name="Detter J.C."/>
            <person name="Han C."/>
            <person name="Tapia R."/>
            <person name="Land M."/>
            <person name="Hauser L."/>
            <person name="Kyrpides N."/>
            <person name="Ivanova N."/>
            <person name="Pagani I."/>
            <person name="Vogl K."/>
            <person name="Liu Z."/>
            <person name="Frigaard N.-U."/>
            <person name="Bryant D."/>
            <person name="Woyke T."/>
        </authorList>
    </citation>
    <scope>NUCLEOTIDE SEQUENCE [LARGE SCALE GENOMIC DNA]</scope>
    <source>
        <strain evidence="4">ATCC 17096 / DSM 198 / 6111</strain>
    </source>
</reference>
<feature type="domain" description="Glycosyltransferase subfamily 4-like N-terminal" evidence="2">
    <location>
        <begin position="33"/>
        <end position="181"/>
    </location>
</feature>
<feature type="domain" description="Glycosyl transferase family 1" evidence="1">
    <location>
        <begin position="189"/>
        <end position="359"/>
    </location>
</feature>
<dbReference type="InterPro" id="IPR001296">
    <property type="entry name" value="Glyco_trans_1"/>
</dbReference>
<dbReference type="GO" id="GO:0016758">
    <property type="term" value="F:hexosyltransferase activity"/>
    <property type="evidence" value="ECO:0007669"/>
    <property type="project" value="TreeGrafter"/>
</dbReference>